<proteinExistence type="predicted"/>
<protein>
    <submittedName>
        <fullName evidence="2">PWI domain-containing protein</fullName>
    </submittedName>
</protein>
<feature type="compositionally biased region" description="Basic and acidic residues" evidence="1">
    <location>
        <begin position="52"/>
        <end position="62"/>
    </location>
</feature>
<dbReference type="EMBL" id="NKHZ01000086">
    <property type="protein sequence ID" value="PNS14453.1"/>
    <property type="molecule type" value="Genomic_DNA"/>
</dbReference>
<dbReference type="AlphaFoldDB" id="A0A2K1QHX0"/>
<evidence type="ECO:0000313" key="3">
    <source>
        <dbReference type="Proteomes" id="UP000243797"/>
    </source>
</evidence>
<dbReference type="Proteomes" id="UP000243797">
    <property type="component" value="Unassembled WGS sequence"/>
</dbReference>
<accession>A0A2K1QHX0</accession>
<sequence>MGKKARKSTRSQNHTWDNTNSPAWIGLDDSPEGVATQPSEETSMAANADEIATEKEADEGVKAKSGKTIIPARASGKKPAIEQKPTSLLDCCLERLKNAKVGETAKQKREREERIEEAKEATKAFIGDVL</sequence>
<organism evidence="2 3">
    <name type="scientific">Sphaceloma murrayae</name>
    <dbReference type="NCBI Taxonomy" id="2082308"/>
    <lineage>
        <taxon>Eukaryota</taxon>
        <taxon>Fungi</taxon>
        <taxon>Dikarya</taxon>
        <taxon>Ascomycota</taxon>
        <taxon>Pezizomycotina</taxon>
        <taxon>Dothideomycetes</taxon>
        <taxon>Dothideomycetidae</taxon>
        <taxon>Myriangiales</taxon>
        <taxon>Elsinoaceae</taxon>
        <taxon>Sphaceloma</taxon>
    </lineage>
</organism>
<comment type="caution">
    <text evidence="2">The sequence shown here is derived from an EMBL/GenBank/DDBJ whole genome shotgun (WGS) entry which is preliminary data.</text>
</comment>
<gene>
    <name evidence="2" type="ORF">CAC42_3739</name>
</gene>
<dbReference type="InParanoid" id="A0A2K1QHX0"/>
<feature type="compositionally biased region" description="Polar residues" evidence="1">
    <location>
        <begin position="10"/>
        <end position="22"/>
    </location>
</feature>
<keyword evidence="3" id="KW-1185">Reference proteome</keyword>
<name>A0A2K1QHX0_9PEZI</name>
<reference evidence="2 3" key="1">
    <citation type="submission" date="2017-06" db="EMBL/GenBank/DDBJ databases">
        <title>Draft genome sequence of a variant of Elsinoe murrayae.</title>
        <authorList>
            <person name="Cheng Q."/>
        </authorList>
    </citation>
    <scope>NUCLEOTIDE SEQUENCE [LARGE SCALE GENOMIC DNA]</scope>
    <source>
        <strain evidence="2 3">CQ-2017a</strain>
    </source>
</reference>
<evidence type="ECO:0000313" key="2">
    <source>
        <dbReference type="EMBL" id="PNS14453.1"/>
    </source>
</evidence>
<feature type="compositionally biased region" description="Polar residues" evidence="1">
    <location>
        <begin position="36"/>
        <end position="45"/>
    </location>
</feature>
<evidence type="ECO:0000256" key="1">
    <source>
        <dbReference type="SAM" id="MobiDB-lite"/>
    </source>
</evidence>
<feature type="region of interest" description="Disordered" evidence="1">
    <location>
        <begin position="1"/>
        <end position="81"/>
    </location>
</feature>